<dbReference type="InterPro" id="IPR018247">
    <property type="entry name" value="EF_Hand_1_Ca_BS"/>
</dbReference>
<keyword evidence="5" id="KW-1185">Reference proteome</keyword>
<dbReference type="FunFam" id="1.10.238.10:FF:000178">
    <property type="entry name" value="Calmodulin-2 A"/>
    <property type="match status" value="1"/>
</dbReference>
<dbReference type="InterPro" id="IPR050145">
    <property type="entry name" value="Centrin_CML-like"/>
</dbReference>
<gene>
    <name evidence="4" type="ORF">AB1Y20_001742</name>
</gene>
<evidence type="ECO:0000313" key="4">
    <source>
        <dbReference type="EMBL" id="KAL1530847.1"/>
    </source>
</evidence>
<sequence length="147" mass="15758">MALAASQEAELREAFDAFDGDGDGLLQADEMTAMLRCCGVSMSEPEVLDMMTEMRPSVRQLAFDDFVHVMCLKLPGSDTIDSEVKSTFPTFSGGKTVITATSLSEALRALGMPVSLVMSDEMVREADLDGDGVVNISDFCAMNNVSV</sequence>
<feature type="domain" description="EF-hand" evidence="3">
    <location>
        <begin position="6"/>
        <end position="41"/>
    </location>
</feature>
<keyword evidence="1" id="KW-0677">Repeat</keyword>
<dbReference type="EMBL" id="JBGBPQ010000001">
    <property type="protein sequence ID" value="KAL1530847.1"/>
    <property type="molecule type" value="Genomic_DNA"/>
</dbReference>
<organism evidence="4 5">
    <name type="scientific">Prymnesium parvum</name>
    <name type="common">Toxic golden alga</name>
    <dbReference type="NCBI Taxonomy" id="97485"/>
    <lineage>
        <taxon>Eukaryota</taxon>
        <taxon>Haptista</taxon>
        <taxon>Haptophyta</taxon>
        <taxon>Prymnesiophyceae</taxon>
        <taxon>Prymnesiales</taxon>
        <taxon>Prymnesiaceae</taxon>
        <taxon>Prymnesium</taxon>
    </lineage>
</organism>
<feature type="domain" description="EF-hand" evidence="3">
    <location>
        <begin position="114"/>
        <end position="147"/>
    </location>
</feature>
<dbReference type="PROSITE" id="PS50222">
    <property type="entry name" value="EF_HAND_2"/>
    <property type="match status" value="2"/>
</dbReference>
<dbReference type="Pfam" id="PF13833">
    <property type="entry name" value="EF-hand_8"/>
    <property type="match status" value="1"/>
</dbReference>
<protein>
    <recommendedName>
        <fullName evidence="3">EF-hand domain-containing protein</fullName>
    </recommendedName>
</protein>
<evidence type="ECO:0000256" key="1">
    <source>
        <dbReference type="ARBA" id="ARBA00022737"/>
    </source>
</evidence>
<accession>A0AB34KC26</accession>
<dbReference type="Gene3D" id="1.10.238.10">
    <property type="entry name" value="EF-hand"/>
    <property type="match status" value="2"/>
</dbReference>
<evidence type="ECO:0000313" key="5">
    <source>
        <dbReference type="Proteomes" id="UP001515480"/>
    </source>
</evidence>
<evidence type="ECO:0000256" key="2">
    <source>
        <dbReference type="ARBA" id="ARBA00022837"/>
    </source>
</evidence>
<proteinExistence type="predicted"/>
<dbReference type="CDD" id="cd00051">
    <property type="entry name" value="EFh"/>
    <property type="match status" value="1"/>
</dbReference>
<dbReference type="Pfam" id="PF13499">
    <property type="entry name" value="EF-hand_7"/>
    <property type="match status" value="1"/>
</dbReference>
<dbReference type="Proteomes" id="UP001515480">
    <property type="component" value="Unassembled WGS sequence"/>
</dbReference>
<dbReference type="InterPro" id="IPR002048">
    <property type="entry name" value="EF_hand_dom"/>
</dbReference>
<dbReference type="GO" id="GO:0005509">
    <property type="term" value="F:calcium ion binding"/>
    <property type="evidence" value="ECO:0007669"/>
    <property type="project" value="InterPro"/>
</dbReference>
<dbReference type="AlphaFoldDB" id="A0AB34KC26"/>
<evidence type="ECO:0000259" key="3">
    <source>
        <dbReference type="PROSITE" id="PS50222"/>
    </source>
</evidence>
<dbReference type="GO" id="GO:0043226">
    <property type="term" value="C:organelle"/>
    <property type="evidence" value="ECO:0007669"/>
    <property type="project" value="UniProtKB-ARBA"/>
</dbReference>
<comment type="caution">
    <text evidence="4">The sequence shown here is derived from an EMBL/GenBank/DDBJ whole genome shotgun (WGS) entry which is preliminary data.</text>
</comment>
<name>A0AB34KC26_PRYPA</name>
<dbReference type="InterPro" id="IPR011992">
    <property type="entry name" value="EF-hand-dom_pair"/>
</dbReference>
<dbReference type="SUPFAM" id="SSF47473">
    <property type="entry name" value="EF-hand"/>
    <property type="match status" value="1"/>
</dbReference>
<reference evidence="4 5" key="1">
    <citation type="journal article" date="2024" name="Science">
        <title>Giant polyketide synthase enzymes in the biosynthesis of giant marine polyether toxins.</title>
        <authorList>
            <person name="Fallon T.R."/>
            <person name="Shende V.V."/>
            <person name="Wierzbicki I.H."/>
            <person name="Pendleton A.L."/>
            <person name="Watervoot N.F."/>
            <person name="Auber R.P."/>
            <person name="Gonzalez D.J."/>
            <person name="Wisecaver J.H."/>
            <person name="Moore B.S."/>
        </authorList>
    </citation>
    <scope>NUCLEOTIDE SEQUENCE [LARGE SCALE GENOMIC DNA]</scope>
    <source>
        <strain evidence="4 5">12B1</strain>
    </source>
</reference>
<dbReference type="PANTHER" id="PTHR23050">
    <property type="entry name" value="CALCIUM BINDING PROTEIN"/>
    <property type="match status" value="1"/>
</dbReference>
<keyword evidence="2" id="KW-0106">Calcium</keyword>
<dbReference type="PROSITE" id="PS00018">
    <property type="entry name" value="EF_HAND_1"/>
    <property type="match status" value="2"/>
</dbReference>
<dbReference type="SMART" id="SM00054">
    <property type="entry name" value="EFh"/>
    <property type="match status" value="2"/>
</dbReference>